<evidence type="ECO:0000256" key="3">
    <source>
        <dbReference type="ARBA" id="ARBA00022763"/>
    </source>
</evidence>
<keyword evidence="2" id="KW-0963">Cytoplasm</keyword>
<reference evidence="7" key="1">
    <citation type="submission" date="1998-10" db="EMBL/GenBank/DDBJ databases">
        <authorList>
            <person name="Bevan M."/>
            <person name="Terryn N."/>
            <person name="Ardiles W."/>
            <person name="Buysshaert C."/>
            <person name="Dasseville R."/>
            <person name="De Clerck R."/>
            <person name="De Keyser A."/>
            <person name="Neyt P."/>
            <person name="Rouze P."/>
            <person name="Van Den Daele H."/>
            <person name="Villaroel R."/>
            <person name="Gielen J."/>
            <person name="Van Montagu M."/>
            <person name="Hoheisel J."/>
            <person name="Mewes H.W."/>
            <person name="Lemcke K."/>
            <person name="Mayer K.F.X."/>
        </authorList>
    </citation>
    <scope>NUCLEOTIDE SEQUENCE</scope>
</reference>
<evidence type="ECO:0000313" key="8">
    <source>
        <dbReference type="EMBL" id="CAB80014.1"/>
    </source>
</evidence>
<dbReference type="GO" id="GO:0006281">
    <property type="term" value="P:DNA repair"/>
    <property type="evidence" value="ECO:0007669"/>
    <property type="project" value="UniProtKB-KW"/>
</dbReference>
<organism evidence="7">
    <name type="scientific">Arabidopsis thaliana</name>
    <name type="common">Mouse-ear cress</name>
    <dbReference type="NCBI Taxonomy" id="3702"/>
    <lineage>
        <taxon>Eukaryota</taxon>
        <taxon>Viridiplantae</taxon>
        <taxon>Streptophyta</taxon>
        <taxon>Embryophyta</taxon>
        <taxon>Tracheophyta</taxon>
        <taxon>Spermatophyta</taxon>
        <taxon>Magnoliopsida</taxon>
        <taxon>eudicotyledons</taxon>
        <taxon>Gunneridae</taxon>
        <taxon>Pentapetalae</taxon>
        <taxon>rosids</taxon>
        <taxon>malvids</taxon>
        <taxon>Brassicales</taxon>
        <taxon>Brassicaceae</taxon>
        <taxon>Camelineae</taxon>
        <taxon>Arabidopsis</taxon>
    </lineage>
</organism>
<evidence type="ECO:0000256" key="6">
    <source>
        <dbReference type="SAM" id="MobiDB-lite"/>
    </source>
</evidence>
<comment type="subcellular location">
    <subcellularLocation>
        <location evidence="1">Nucleus</location>
    </subcellularLocation>
</comment>
<dbReference type="PIR" id="T05305">
    <property type="entry name" value="T05305"/>
</dbReference>
<evidence type="ECO:0000256" key="1">
    <source>
        <dbReference type="ARBA" id="ARBA00004123"/>
    </source>
</evidence>
<proteinExistence type="predicted"/>
<dbReference type="PANTHER" id="PTHR15660">
    <property type="entry name" value="BRISC AND BRCA1-A COMPLEX MEMBER 1"/>
    <property type="match status" value="1"/>
</dbReference>
<dbReference type="GO" id="GO:0045739">
    <property type="term" value="P:positive regulation of DNA repair"/>
    <property type="evidence" value="ECO:0007669"/>
    <property type="project" value="InterPro"/>
</dbReference>
<accession>O82639</accession>
<feature type="region of interest" description="Disordered" evidence="6">
    <location>
        <begin position="500"/>
        <end position="544"/>
    </location>
</feature>
<dbReference type="EMBL" id="AL031804">
    <property type="protein sequence ID" value="CAA21206.1"/>
    <property type="molecule type" value="Genomic_DNA"/>
</dbReference>
<dbReference type="GO" id="GO:0070552">
    <property type="term" value="C:BRISC complex"/>
    <property type="evidence" value="ECO:0007669"/>
    <property type="project" value="InterPro"/>
</dbReference>
<reference key="2">
    <citation type="journal article" date="1999" name="Nature">
        <title>Sequence and analysis of chromosome 4 of the plant Arabidopsis thaliana.</title>
        <authorList>
            <consortium name="EU"/>
            <consortium name="CSHL and WU Arabidopsis Sequencing Project"/>
            <person name="Mayer K."/>
            <person name="Schuller C."/>
            <person name="Wambutt R."/>
            <person name="Murphy G."/>
            <person name="Volckaert G."/>
            <person name="Pohl T."/>
            <person name="Dusterhoft A."/>
            <person name="Stiekema W."/>
            <person name="Entian K.D."/>
            <person name="Terryn N."/>
            <person name="Harris B."/>
            <person name="Ansorge W."/>
            <person name="Brandt P."/>
            <person name="Grivell L."/>
            <person name="Rieger M."/>
            <person name="Weichselgartner M."/>
            <person name="de Simone V."/>
            <person name="Obermaier B."/>
            <person name="Mache R."/>
            <person name="Muller M."/>
            <person name="Kreis M."/>
            <person name="Delseny M."/>
            <person name="Puigdomenech P."/>
            <person name="Watson M."/>
            <person name="Schmidtheini T."/>
            <person name="Reichert B."/>
            <person name="Portatelle D."/>
            <person name="Perez-Alonso M."/>
            <person name="Boutry M."/>
            <person name="Bancroft I."/>
            <person name="Vos P."/>
            <person name="Hoheisel J."/>
            <person name="Zimmermann W."/>
            <person name="Wedler H."/>
            <person name="Ridley P."/>
            <person name="Langham S.A."/>
            <person name="McCullagh B."/>
            <person name="Bilham L."/>
            <person name="Robben J."/>
            <person name="Van der Schueren J."/>
            <person name="Grymonprez B."/>
            <person name="Chuang Y.J."/>
            <person name="Vandenbussche F."/>
            <person name="Braeken M."/>
            <person name="Weltjens I."/>
            <person name="Voet M."/>
            <person name="Bastiaens I."/>
            <person name="Aert R."/>
            <person name="Defoor E."/>
            <person name="Weitzenegger T."/>
            <person name="Bothe G."/>
            <person name="Ramsperger U."/>
            <person name="Hilbert H."/>
            <person name="Braun M."/>
            <person name="Holzer E."/>
            <person name="Brandt A."/>
            <person name="Peters S."/>
            <person name="van Staveren M."/>
            <person name="Dirske W."/>
            <person name="Mooijman P."/>
            <person name="Klein Lankhorst R."/>
            <person name="Rose M."/>
            <person name="Hauf J."/>
            <person name="Kotter P."/>
            <person name="Berneiser S."/>
            <person name="Hempel S."/>
            <person name="Feldpausch M."/>
            <person name="Lamberth S."/>
            <person name="Van den Daele H."/>
            <person name="De Keyser A."/>
            <person name="Buysshaert C."/>
            <person name="Gielen J."/>
            <person name="Villarroel R."/>
            <person name="De Clercq R."/>
            <person name="Van Montagu M."/>
            <person name="Rogers J."/>
            <person name="Cronin A."/>
            <person name="Quail M."/>
            <person name="Bray-Allen S."/>
            <person name="Clark L."/>
            <person name="Doggett J."/>
            <person name="Hall S."/>
            <person name="Kay M."/>
            <person name="Lennard N."/>
            <person name="McLay K."/>
            <person name="Mayes R."/>
            <person name="Pettett A."/>
            <person name="Rajandream M.A."/>
            <person name="Lyne M."/>
            <person name="Benes V."/>
            <person name="Rechmann S."/>
            <person name="Borkova D."/>
            <person name="Blocker H."/>
            <person name="Scharfe M."/>
            <person name="Grimm M."/>
            <person name="Lohnert T.H."/>
            <person name="Dose S."/>
            <person name="de Haan M."/>
            <person name="Maarse A."/>
            <person name="Schafer M."/>
            <person name="Muller-Auer S."/>
            <person name="Gabel C."/>
            <person name="Fuchs M."/>
            <person name="Fartmann B."/>
            <person name="Granderath K."/>
            <person name="Dauner D."/>
            <person name="Herzl A."/>
            <person name="Neumann S."/>
            <person name="Argiriou A."/>
            <person name="Vitale D."/>
            <person name="Liguori R."/>
            <person name="Piravandi E."/>
            <person name="Massenet O."/>
            <person name="Quigley F."/>
            <person name="Clabauld G."/>
            <person name="Mundlein A."/>
            <person name="Felber R."/>
            <person name="Schnabl S."/>
            <person name="Hiller R."/>
            <person name="Schmidt W."/>
            <person name="Lecharny A."/>
            <person name="Aubourg S."/>
            <person name="Chefdor F."/>
            <person name="Cooke R."/>
            <person name="Berger C."/>
            <person name="Montfort A."/>
            <person name="Casacuberta E."/>
            <person name="Gibbons T."/>
            <person name="Weber N."/>
            <person name="Vandenbol M."/>
            <person name="Bargues M."/>
            <person name="Terol J."/>
            <person name="Torres A."/>
            <person name="Perez-Perez A."/>
            <person name="Purnelle B."/>
            <person name="Bent E."/>
            <person name="Johnson S."/>
            <person name="Tacon D."/>
            <person name="Jesse T."/>
            <person name="Heijnen L."/>
            <person name="Schwarz S."/>
            <person name="Scholler P."/>
            <person name="Heber S."/>
            <person name="Francs P."/>
            <person name="Bielke C."/>
            <person name="Frishman D."/>
            <person name="Haase D."/>
            <person name="Lemcke K."/>
            <person name="Mewes H.W."/>
            <person name="Stocker S."/>
            <person name="Zaccaria P."/>
            <person name="Bevan M."/>
            <person name="Wilson R.K."/>
            <person name="de la Bastide M."/>
            <person name="Habermann K."/>
            <person name="Parnell L."/>
            <person name="Dedhia N."/>
            <person name="Gnoj L."/>
            <person name="Schutz K."/>
            <person name="Huang E."/>
            <person name="Spiegel L."/>
            <person name="Sehkon M."/>
            <person name="Murray J."/>
            <person name="Sheet P."/>
            <person name="Cordes M."/>
            <person name="Abu-Threideh J."/>
            <person name="Stoneking T."/>
            <person name="Kalicki J."/>
            <person name="Graves T."/>
            <person name="Harmon G."/>
            <person name="Edwards J."/>
            <person name="Latreille P."/>
            <person name="Courtney L."/>
            <person name="Cloud J."/>
            <person name="Abbott A."/>
            <person name="Scott K."/>
            <person name="Johnson D."/>
            <person name="Minx P."/>
            <person name="Bentley D."/>
            <person name="Fulton B."/>
            <person name="Miller N."/>
            <person name="Greco T."/>
            <person name="Kemp K."/>
            <person name="Kramer J."/>
            <person name="Fulton L."/>
            <person name="Mardis E."/>
            <person name="Dante M."/>
            <person name="Pepin K."/>
            <person name="Hillier L."/>
            <person name="Nelson J."/>
            <person name="Spieth J."/>
            <person name="Ryan E."/>
            <person name="Andrews S."/>
            <person name="Geisel C."/>
            <person name="Layman D."/>
            <person name="Du H."/>
            <person name="Ali J."/>
            <person name="Berghoff A."/>
            <person name="Jones K."/>
            <person name="Drone K."/>
            <person name="Cotton M."/>
            <person name="Joshu C."/>
            <person name="Antonoiu B."/>
            <person name="Zidanic M."/>
            <person name="Strong C."/>
            <person name="Sun H."/>
            <person name="Lamar B."/>
            <person name="Yordan C."/>
            <person name="Ma P."/>
            <person name="Zhong J."/>
            <person name="Preston R."/>
            <person name="Vil D."/>
            <person name="Shekher M."/>
            <person name="Matero A."/>
            <person name="Shah R."/>
            <person name="Swaby I.K."/>
            <person name="O'Shaughnessy A."/>
            <person name="Rodriguez M."/>
            <person name="Hoffmann J."/>
            <person name="Till S."/>
            <person name="Granat S."/>
            <person name="Shohdy N."/>
            <person name="Hasegawa A."/>
            <person name="Hameed A."/>
            <person name="Lodhi M."/>
            <person name="Johnson A."/>
            <person name="Chen E."/>
            <person name="Marra M."/>
            <person name="Martienssen R."/>
            <person name="McCombie W.R."/>
        </authorList>
    </citation>
    <scope>NUCLEOTIDE SEQUENCE [LARGE SCALE GENOMIC DNA]</scope>
    <source>
        <strain>cv. Columbia</strain>
    </source>
</reference>
<dbReference type="PANTHER" id="PTHR15660:SF1">
    <property type="entry name" value="BRISC AND BRCA1-A COMPLEX MEMBER 1"/>
    <property type="match status" value="1"/>
</dbReference>
<dbReference type="CDD" id="cd21502">
    <property type="entry name" value="vWA_BABAM1"/>
    <property type="match status" value="1"/>
</dbReference>
<evidence type="ECO:0000256" key="5">
    <source>
        <dbReference type="ARBA" id="ARBA00023242"/>
    </source>
</evidence>
<keyword evidence="5" id="KW-0539">Nucleus</keyword>
<feature type="region of interest" description="Disordered" evidence="6">
    <location>
        <begin position="216"/>
        <end position="264"/>
    </location>
</feature>
<reference evidence="8" key="4">
    <citation type="submission" date="2000-03" db="EMBL/GenBank/DDBJ databases">
        <authorList>
            <person name="Terryn N."/>
            <person name="Ardiles W."/>
            <person name="Buysshaert C."/>
            <person name="Dasseville R."/>
            <person name="De Clerck R."/>
            <person name="De Keyser A."/>
            <person name="Neyt P."/>
            <person name="Rouze P."/>
            <person name="Van Den Daele H."/>
            <person name="Villaroel R."/>
            <person name="Gielen J."/>
            <person name="Van Montagu M."/>
            <person name="Mewes H.W."/>
            <person name="Lemcke K."/>
            <person name="Mayer K.F.X."/>
        </authorList>
    </citation>
    <scope>NUCLEOTIDE SEQUENCE</scope>
</reference>
<protein>
    <submittedName>
        <fullName evidence="7">Uncharacterized protein AT4g32970</fullName>
    </submittedName>
</protein>
<name>O82639_ARATH</name>
<keyword evidence="3" id="KW-0227">DNA damage</keyword>
<keyword evidence="4" id="KW-0234">DNA repair</keyword>
<feature type="region of interest" description="Disordered" evidence="6">
    <location>
        <begin position="310"/>
        <end position="358"/>
    </location>
</feature>
<reference evidence="7" key="3">
    <citation type="submission" date="2000-03" db="EMBL/GenBank/DDBJ databases">
        <authorList>
            <person name="EU Arabidopsis sequencing project"/>
        </authorList>
    </citation>
    <scope>NUCLEOTIDE SEQUENCE</scope>
</reference>
<feature type="compositionally biased region" description="Basic and acidic residues" evidence="6">
    <location>
        <begin position="500"/>
        <end position="525"/>
    </location>
</feature>
<dbReference type="CDD" id="cd20404">
    <property type="entry name" value="Tudor_Agenet_AtEML-like"/>
    <property type="match status" value="1"/>
</dbReference>
<gene>
    <name evidence="7" type="ordered locus">At4g32970</name>
</gene>
<dbReference type="InterPro" id="IPR026126">
    <property type="entry name" value="BABAM1"/>
</dbReference>
<dbReference type="ExpressionAtlas" id="O82639">
    <property type="expression patterns" value="baseline and differential"/>
</dbReference>
<evidence type="ECO:0000313" key="7">
    <source>
        <dbReference type="EMBL" id="CAA21206.1"/>
    </source>
</evidence>
<dbReference type="AlphaFoldDB" id="O82639"/>
<evidence type="ECO:0000256" key="4">
    <source>
        <dbReference type="ARBA" id="ARBA00023204"/>
    </source>
</evidence>
<dbReference type="EMBL" id="AL161582">
    <property type="protein sequence ID" value="CAB80014.1"/>
    <property type="molecule type" value="Genomic_DNA"/>
</dbReference>
<evidence type="ECO:0000256" key="2">
    <source>
        <dbReference type="ARBA" id="ARBA00022490"/>
    </source>
</evidence>
<sequence>MTGAVATRDSVEPSEDILICVDVDAESTVEMKTTGTNGKPLNRLECLKLAITRFIHDKLSRNSDHRFAFATLSQSAAWLKKEFSNDAKSAAASLREMSATRSSGPADLTFLFQEAAQEAKTSRAQNRILRVILMYCRSSVRPTHDWPINQKLFTLDVMYLHDKSGPDNCTHDVYDSLVDAIERVSEYEGYIFEGSHGLSQSVFRRMSTLLSHPPQRCAQVDLPKPPAKKPAVSCDKSASDSTKGAKQPLEKKPKTNTKRIHSLGKEKTSDFKKYDEKIVGSRVKIWWPLDRAYYEAVVISYCSAKERHRDKEANQTGCDEEASTMPQKKKAKTRKEQSTNKQSKMLSPFPPNVKKDDEVPQISRRQAEQVLSNCASQIKKYLTEAGKLSSVSLANPSDVVDSICGRAFDALKQEDVVANEKEDRQGPREAAVKACFFLPETSIETLKSFICKKKMNVILAYVGTISSMNENGHKILEMVQQPVAEEEDLAETKTKTYKRARVESSSVHKADGEMEKEAAEGEPSCRSHKSSAEPGDLQPKNLPEPCSVTQQLAKVKQSILDTVASVRQFRCELERKEQSIADTLSIVRQFRSEIEEKEDMLEASLLEIDVLGLSDNVMFGTNRGEDIGNQQNPQLKIIKWIANSTGILKLVGRLSNVVDNQREVIFLYSVITRSSLKTVDFLNVKSKTNSGSYRHHFFDDLTKFEVTAIANTDRFNQKKAPRNCIASITEVKESLLCPSGTTQ</sequence>